<dbReference type="Gene3D" id="3.40.50.850">
    <property type="entry name" value="Isochorismatase-like"/>
    <property type="match status" value="1"/>
</dbReference>
<dbReference type="RefSeq" id="WP_395809733.1">
    <property type="nucleotide sequence ID" value="NZ_CP043494.1"/>
</dbReference>
<dbReference type="InterPro" id="IPR000868">
    <property type="entry name" value="Isochorismatase-like_dom"/>
</dbReference>
<organism evidence="3 4">
    <name type="scientific">Archangium minus</name>
    <dbReference type="NCBI Taxonomy" id="83450"/>
    <lineage>
        <taxon>Bacteria</taxon>
        <taxon>Pseudomonadati</taxon>
        <taxon>Myxococcota</taxon>
        <taxon>Myxococcia</taxon>
        <taxon>Myxococcales</taxon>
        <taxon>Cystobacterineae</taxon>
        <taxon>Archangiaceae</taxon>
        <taxon>Archangium</taxon>
    </lineage>
</organism>
<accession>A0ABY9X540</accession>
<evidence type="ECO:0000313" key="4">
    <source>
        <dbReference type="Proteomes" id="UP001611383"/>
    </source>
</evidence>
<dbReference type="CDD" id="cd00431">
    <property type="entry name" value="cysteine_hydrolases"/>
    <property type="match status" value="1"/>
</dbReference>
<dbReference type="GO" id="GO:0016787">
    <property type="term" value="F:hydrolase activity"/>
    <property type="evidence" value="ECO:0007669"/>
    <property type="project" value="UniProtKB-KW"/>
</dbReference>
<evidence type="ECO:0000256" key="1">
    <source>
        <dbReference type="ARBA" id="ARBA00022801"/>
    </source>
</evidence>
<dbReference type="InterPro" id="IPR050272">
    <property type="entry name" value="Isochorismatase-like_hydrls"/>
</dbReference>
<dbReference type="EMBL" id="CP043494">
    <property type="protein sequence ID" value="WNG50539.1"/>
    <property type="molecule type" value="Genomic_DNA"/>
</dbReference>
<dbReference type="SUPFAM" id="SSF52499">
    <property type="entry name" value="Isochorismatase-like hydrolases"/>
    <property type="match status" value="1"/>
</dbReference>
<name>A0ABY9X540_9BACT</name>
<keyword evidence="4" id="KW-1185">Reference proteome</keyword>
<proteinExistence type="predicted"/>
<dbReference type="InterPro" id="IPR036380">
    <property type="entry name" value="Isochorismatase-like_sf"/>
</dbReference>
<gene>
    <name evidence="3" type="ORF">F0U60_45250</name>
</gene>
<protein>
    <submittedName>
        <fullName evidence="3">Cysteine hydrolase</fullName>
    </submittedName>
</protein>
<dbReference type="Pfam" id="PF00857">
    <property type="entry name" value="Isochorismatase"/>
    <property type="match status" value="1"/>
</dbReference>
<dbReference type="Proteomes" id="UP001611383">
    <property type="component" value="Chromosome"/>
</dbReference>
<feature type="domain" description="Isochorismatase-like" evidence="2">
    <location>
        <begin position="5"/>
        <end position="172"/>
    </location>
</feature>
<keyword evidence="1 3" id="KW-0378">Hydrolase</keyword>
<evidence type="ECO:0000259" key="2">
    <source>
        <dbReference type="Pfam" id="PF00857"/>
    </source>
</evidence>
<dbReference type="PANTHER" id="PTHR43540">
    <property type="entry name" value="PEROXYUREIDOACRYLATE/UREIDOACRYLATE AMIDOHYDROLASE-RELATED"/>
    <property type="match status" value="1"/>
</dbReference>
<reference evidence="3 4" key="1">
    <citation type="submission" date="2019-08" db="EMBL/GenBank/DDBJ databases">
        <title>Archangium and Cystobacter genomes.</title>
        <authorList>
            <person name="Chen I.-C.K."/>
            <person name="Wielgoss S."/>
        </authorList>
    </citation>
    <scope>NUCLEOTIDE SEQUENCE [LARGE SCALE GENOMIC DNA]</scope>
    <source>
        <strain evidence="3 4">Cbm 6</strain>
    </source>
</reference>
<evidence type="ECO:0000313" key="3">
    <source>
        <dbReference type="EMBL" id="WNG50539.1"/>
    </source>
</evidence>
<sequence>MGQKVLVVVDVQREYVTPGRAFHIASIGPSLENGRRVLETARSKGWPIYHVRHLQAGAIFNQDDAYSGFVQGFEPQGDEREIHKGNFSCYSAPDFAEAMSRHAARGDEVIIIGYGSTMCCLSTIIEGYHRGQKMVFVSDASRAKASARLSEESLHAHATDIISTYARVVTTQQLVGEP</sequence>